<evidence type="ECO:0000313" key="3">
    <source>
        <dbReference type="Proteomes" id="UP000220914"/>
    </source>
</evidence>
<dbReference type="Proteomes" id="UP000220914">
    <property type="component" value="Unassembled WGS sequence"/>
</dbReference>
<dbReference type="Gene3D" id="3.10.180.10">
    <property type="entry name" value="2,3-Dihydroxybiphenyl 1,2-Dioxygenase, domain 1"/>
    <property type="match status" value="1"/>
</dbReference>
<dbReference type="InterPro" id="IPR037523">
    <property type="entry name" value="VOC_core"/>
</dbReference>
<reference evidence="2 3" key="1">
    <citation type="submission" date="2017-10" db="EMBL/GenBank/DDBJ databases">
        <title>The new phylogeny of genus Mycobacterium.</title>
        <authorList>
            <person name="Tortoli E."/>
            <person name="Trovato A."/>
            <person name="Cirillo D.M."/>
        </authorList>
    </citation>
    <scope>NUCLEOTIDE SEQUENCE [LARGE SCALE GENOMIC DNA]</scope>
    <source>
        <strain evidence="2 3">CCUG37673</strain>
    </source>
</reference>
<dbReference type="EMBL" id="PDCP01000074">
    <property type="protein sequence ID" value="PEG34170.1"/>
    <property type="molecule type" value="Genomic_DNA"/>
</dbReference>
<evidence type="ECO:0000313" key="2">
    <source>
        <dbReference type="EMBL" id="PEG34170.1"/>
    </source>
</evidence>
<proteinExistence type="predicted"/>
<dbReference type="PROSITE" id="PS51819">
    <property type="entry name" value="VOC"/>
    <property type="match status" value="1"/>
</dbReference>
<dbReference type="InterPro" id="IPR004360">
    <property type="entry name" value="Glyas_Fos-R_dOase_dom"/>
</dbReference>
<dbReference type="SUPFAM" id="SSF54593">
    <property type="entry name" value="Glyoxalase/Bleomycin resistance protein/Dihydroxybiphenyl dioxygenase"/>
    <property type="match status" value="1"/>
</dbReference>
<comment type="caution">
    <text evidence="2">The sequence shown here is derived from an EMBL/GenBank/DDBJ whole genome shotgun (WGS) entry which is preliminary data.</text>
</comment>
<feature type="domain" description="VOC" evidence="1">
    <location>
        <begin position="36"/>
        <end position="167"/>
    </location>
</feature>
<protein>
    <submittedName>
        <fullName evidence="2">Glyoxalase</fullName>
    </submittedName>
</protein>
<dbReference type="OrthoDB" id="317332at2"/>
<organism evidence="2 3">
    <name type="scientific">Mycolicibacterium agri</name>
    <name type="common">Mycobacterium agri</name>
    <dbReference type="NCBI Taxonomy" id="36811"/>
    <lineage>
        <taxon>Bacteria</taxon>
        <taxon>Bacillati</taxon>
        <taxon>Actinomycetota</taxon>
        <taxon>Actinomycetes</taxon>
        <taxon>Mycobacteriales</taxon>
        <taxon>Mycobacteriaceae</taxon>
        <taxon>Mycolicibacterium</taxon>
    </lineage>
</organism>
<dbReference type="Pfam" id="PF00903">
    <property type="entry name" value="Glyoxalase"/>
    <property type="match status" value="1"/>
</dbReference>
<gene>
    <name evidence="2" type="ORF">CQY20_26800</name>
</gene>
<sequence length="168" mass="18338">MLGHPVGTALVGGCGRVIGHGTILHVTDETSPAITGINHLSVTVRDIEASAAWYQRVFAAQRLPMQFPHYGCEETGYGVLLVEPRSGLGIGLHTNTGNDGAEFDEAKTGLDHVGFNVASREDLEAWVRWLDMLGIPHTEIRTGQEPFPYATLVFRDPDNIQLELFAML</sequence>
<name>A0A2A7MRJ1_MYCAG</name>
<evidence type="ECO:0000259" key="1">
    <source>
        <dbReference type="PROSITE" id="PS51819"/>
    </source>
</evidence>
<dbReference type="AlphaFoldDB" id="A0A2A7MRJ1"/>
<keyword evidence="3" id="KW-1185">Reference proteome</keyword>
<dbReference type="InterPro" id="IPR029068">
    <property type="entry name" value="Glyas_Bleomycin-R_OHBP_Dase"/>
</dbReference>
<accession>A0A2A7MRJ1</accession>